<dbReference type="Gene3D" id="2.40.440.10">
    <property type="entry name" value="L,D-transpeptidase catalytic domain-like"/>
    <property type="match status" value="1"/>
</dbReference>
<dbReference type="GO" id="GO:0008360">
    <property type="term" value="P:regulation of cell shape"/>
    <property type="evidence" value="ECO:0007669"/>
    <property type="project" value="UniProtKB-UniRule"/>
</dbReference>
<dbReference type="GO" id="GO:0071972">
    <property type="term" value="F:peptidoglycan L,D-transpeptidase activity"/>
    <property type="evidence" value="ECO:0007669"/>
    <property type="project" value="TreeGrafter"/>
</dbReference>
<evidence type="ECO:0000259" key="9">
    <source>
        <dbReference type="PROSITE" id="PS52029"/>
    </source>
</evidence>
<dbReference type="KEGG" id="cfh:C1707_03125"/>
<reference evidence="10 13" key="2">
    <citation type="submission" date="2018-01" db="EMBL/GenBank/DDBJ databases">
        <title>Complete genome sequence of Caulobacter flavus RHGG3.</title>
        <authorList>
            <person name="Yang E."/>
        </authorList>
    </citation>
    <scope>NUCLEOTIDE SEQUENCE [LARGE SCALE GENOMIC DNA]</scope>
    <source>
        <strain evidence="10 13">RHGG3</strain>
    </source>
</reference>
<evidence type="ECO:0000313" key="11">
    <source>
        <dbReference type="EMBL" id="PLR19002.1"/>
    </source>
</evidence>
<evidence type="ECO:0000256" key="2">
    <source>
        <dbReference type="ARBA" id="ARBA00005992"/>
    </source>
</evidence>
<dbReference type="OrthoDB" id="463216at2"/>
<dbReference type="Pfam" id="PF03734">
    <property type="entry name" value="YkuD"/>
    <property type="match status" value="1"/>
</dbReference>
<dbReference type="InterPro" id="IPR006311">
    <property type="entry name" value="TAT_signal"/>
</dbReference>
<dbReference type="EMBL" id="CP026100">
    <property type="protein sequence ID" value="AYV45319.1"/>
    <property type="molecule type" value="Genomic_DNA"/>
</dbReference>
<reference evidence="11 12" key="1">
    <citation type="submission" date="2017-12" db="EMBL/GenBank/DDBJ databases">
        <title>The genome sequence of Caulobacter flavus CGMCC1 15093.</title>
        <authorList>
            <person name="Gao J."/>
            <person name="Mao X."/>
            <person name="Sun J."/>
        </authorList>
    </citation>
    <scope>NUCLEOTIDE SEQUENCE [LARGE SCALE GENOMIC DNA]</scope>
    <source>
        <strain evidence="11 12">CGMCC1 15093</strain>
    </source>
</reference>
<evidence type="ECO:0000256" key="6">
    <source>
        <dbReference type="ARBA" id="ARBA00023316"/>
    </source>
</evidence>
<evidence type="ECO:0000256" key="5">
    <source>
        <dbReference type="ARBA" id="ARBA00022984"/>
    </source>
</evidence>
<dbReference type="PROSITE" id="PS51318">
    <property type="entry name" value="TAT"/>
    <property type="match status" value="1"/>
</dbReference>
<evidence type="ECO:0000256" key="4">
    <source>
        <dbReference type="ARBA" id="ARBA00022960"/>
    </source>
</evidence>
<sequence>MSPSRRELTLALAAGALAPGAALAQGAKASSAVELARTGETLKPGQWVWAPQIAPRGPVVVYVDLSRQLATVYRNGVRIAVSTVSSGKEGHDTPTGVFTILQKDADHRSSTYNNAPMPYQQRLTWDGVALHAGGLPGYPESHGCVHLPMGFAKLLFGVTPMGGTVIVAGKAGDPPAAMPSAAGVLGAAPSPVQGAAEPPPLGEDWRWDPKAAPAGPVTIIASRSDRRAVVLRNGVEIGRAGVVFPDEDFQTHVLVCTSVENGVPRWAYVGVPGHDDEAARPLDPELMAKTAMPDGFRTAVRTVIVPGTTILATQSPVLPETSGRHLTVLSSGR</sequence>
<keyword evidence="4 7" id="KW-0133">Cell shape</keyword>
<dbReference type="RefSeq" id="WP_101711560.1">
    <property type="nucleotide sequence ID" value="NZ_CP026100.1"/>
</dbReference>
<evidence type="ECO:0000256" key="7">
    <source>
        <dbReference type="PROSITE-ProRule" id="PRU01373"/>
    </source>
</evidence>
<accession>A0A2N5CYX3</accession>
<evidence type="ECO:0000256" key="1">
    <source>
        <dbReference type="ARBA" id="ARBA00004752"/>
    </source>
</evidence>
<evidence type="ECO:0000256" key="3">
    <source>
        <dbReference type="ARBA" id="ARBA00022679"/>
    </source>
</evidence>
<dbReference type="InterPro" id="IPR050979">
    <property type="entry name" value="LD-transpeptidase"/>
</dbReference>
<evidence type="ECO:0000313" key="10">
    <source>
        <dbReference type="EMBL" id="AYV45319.1"/>
    </source>
</evidence>
<dbReference type="UniPathway" id="UPA00219"/>
<feature type="domain" description="L,D-TPase catalytic" evidence="9">
    <location>
        <begin position="59"/>
        <end position="168"/>
    </location>
</feature>
<keyword evidence="8" id="KW-0732">Signal</keyword>
<dbReference type="NCBIfam" id="NF004785">
    <property type="entry name" value="PRK06132.1-2"/>
    <property type="match status" value="1"/>
</dbReference>
<dbReference type="CDD" id="cd16913">
    <property type="entry name" value="YkuD_like"/>
    <property type="match status" value="1"/>
</dbReference>
<evidence type="ECO:0000313" key="13">
    <source>
        <dbReference type="Proteomes" id="UP000281192"/>
    </source>
</evidence>
<feature type="active site" description="Nucleophile" evidence="7">
    <location>
        <position position="144"/>
    </location>
</feature>
<proteinExistence type="inferred from homology"/>
<gene>
    <name evidence="10" type="ORF">C1707_03125</name>
    <name evidence="11" type="ORF">CFHF_03050</name>
</gene>
<feature type="active site" description="Proton donor/acceptor" evidence="7">
    <location>
        <position position="131"/>
    </location>
</feature>
<dbReference type="PIRSF" id="PIRSF029342">
    <property type="entry name" value="UCP029342_ErfK/YbiS/YcfS/YnhG"/>
    <property type="match status" value="1"/>
</dbReference>
<name>A0A2N5CYX3_9CAUL</name>
<keyword evidence="3" id="KW-0808">Transferase</keyword>
<comment type="similarity">
    <text evidence="2">Belongs to the YkuD family.</text>
</comment>
<dbReference type="InterPro" id="IPR005490">
    <property type="entry name" value="LD_TPept_cat_dom"/>
</dbReference>
<comment type="pathway">
    <text evidence="1 7">Cell wall biogenesis; peptidoglycan biosynthesis.</text>
</comment>
<feature type="signal peptide" evidence="8">
    <location>
        <begin position="1"/>
        <end position="24"/>
    </location>
</feature>
<dbReference type="GO" id="GO:0071555">
    <property type="term" value="P:cell wall organization"/>
    <property type="evidence" value="ECO:0007669"/>
    <property type="project" value="UniProtKB-UniRule"/>
</dbReference>
<dbReference type="SUPFAM" id="SSF141523">
    <property type="entry name" value="L,D-transpeptidase catalytic domain-like"/>
    <property type="match status" value="1"/>
</dbReference>
<dbReference type="EMBL" id="PJRQ01000008">
    <property type="protein sequence ID" value="PLR19002.1"/>
    <property type="molecule type" value="Genomic_DNA"/>
</dbReference>
<dbReference type="GO" id="GO:0005576">
    <property type="term" value="C:extracellular region"/>
    <property type="evidence" value="ECO:0007669"/>
    <property type="project" value="TreeGrafter"/>
</dbReference>
<dbReference type="PANTHER" id="PTHR30582">
    <property type="entry name" value="L,D-TRANSPEPTIDASE"/>
    <property type="match status" value="1"/>
</dbReference>
<dbReference type="GO" id="GO:0016740">
    <property type="term" value="F:transferase activity"/>
    <property type="evidence" value="ECO:0007669"/>
    <property type="project" value="UniProtKB-KW"/>
</dbReference>
<dbReference type="InterPro" id="IPR038063">
    <property type="entry name" value="Transpep_catalytic_dom"/>
</dbReference>
<keyword evidence="5 7" id="KW-0573">Peptidoglycan synthesis</keyword>
<dbReference type="InterPro" id="IPR016915">
    <property type="entry name" value="UCP029342"/>
</dbReference>
<evidence type="ECO:0000313" key="12">
    <source>
        <dbReference type="Proteomes" id="UP000234483"/>
    </source>
</evidence>
<dbReference type="Proteomes" id="UP000234483">
    <property type="component" value="Unassembled WGS sequence"/>
</dbReference>
<dbReference type="PROSITE" id="PS52029">
    <property type="entry name" value="LD_TPASE"/>
    <property type="match status" value="1"/>
</dbReference>
<organism evidence="11 12">
    <name type="scientific">Caulobacter flavus</name>
    <dbReference type="NCBI Taxonomy" id="1679497"/>
    <lineage>
        <taxon>Bacteria</taxon>
        <taxon>Pseudomonadati</taxon>
        <taxon>Pseudomonadota</taxon>
        <taxon>Alphaproteobacteria</taxon>
        <taxon>Caulobacterales</taxon>
        <taxon>Caulobacteraceae</taxon>
        <taxon>Caulobacter</taxon>
    </lineage>
</organism>
<evidence type="ECO:0000256" key="8">
    <source>
        <dbReference type="SAM" id="SignalP"/>
    </source>
</evidence>
<dbReference type="PANTHER" id="PTHR30582:SF2">
    <property type="entry name" value="L,D-TRANSPEPTIDASE YCIB-RELATED"/>
    <property type="match status" value="1"/>
</dbReference>
<dbReference type="AlphaFoldDB" id="A0A2N5CYX3"/>
<feature type="chain" id="PRO_5044578116" evidence="8">
    <location>
        <begin position="25"/>
        <end position="333"/>
    </location>
</feature>
<protein>
    <submittedName>
        <fullName evidence="11">L,D-transpeptidase</fullName>
    </submittedName>
</protein>
<dbReference type="Proteomes" id="UP000281192">
    <property type="component" value="Chromosome"/>
</dbReference>
<keyword evidence="13" id="KW-1185">Reference proteome</keyword>
<dbReference type="GO" id="GO:0018104">
    <property type="term" value="P:peptidoglycan-protein cross-linking"/>
    <property type="evidence" value="ECO:0007669"/>
    <property type="project" value="TreeGrafter"/>
</dbReference>
<keyword evidence="6 7" id="KW-0961">Cell wall biogenesis/degradation</keyword>